<sequence length="635" mass="70981">MRTLILFFVFFSSWAFAQKNNFIEHKVKAKETVFSIAKKYQVTPFDIYRLNPDSREGVQENTVLLIPKAGSNGSTATHKVAAKETLFGIAKKYKVSVSDLEKWNKDSIKDGLKIDQEIYISKPNSDKKVVTEEADFPPVKPIDVVKVEKVKTKSATFSHSVLAQETKYGIATKYGISVEELEKLNPQIVAGLKIGEVLTIKTSKESKTVVDSIEKYEVQPKETLYSLTKKLNISQEELIAANPELKDGLREGMVLVLPSTKSPNDTFYSAKSIVNLLNTVDKKKQKELVLLLPFNVDKITSDPSKTQTEHLRTNKFLNLTLDFYAGALMAIDSARVLGLPVNVRIYDIESSKNTSNVASVIAKNDFSNVSAVIGPFQNSHVENTAHLLSKYDIPVISPLSKEKGLALPNLYYAIPSEDRLKANLFNYCSTNNGNVIAIISSKKTSSKNYLNENYPDVKQASFTDKGELNVASLKTQLVKGKTNYIIVETEGSGTILKVTNSLKTLQKEFDIQMVVYEVYSALNFEGIPMKNLTDLKMMYPSAAKVIETPEELIFAKEYKKVNNVLPNAVAVKGFDTTFDTILRICQEEGFAESALKYKTEQVENSFDYSNEEGSNNNNGCYLLFYDNDLTIKKVQ</sequence>
<dbReference type="CDD" id="cd00118">
    <property type="entry name" value="LysM"/>
    <property type="match status" value="4"/>
</dbReference>
<dbReference type="Gene3D" id="3.40.50.2300">
    <property type="match status" value="2"/>
</dbReference>
<feature type="domain" description="LysM" evidence="2">
    <location>
        <begin position="76"/>
        <end position="120"/>
    </location>
</feature>
<keyword evidence="1" id="KW-0732">Signal</keyword>
<dbReference type="SUPFAM" id="SSF54106">
    <property type="entry name" value="LysM domain"/>
    <property type="match status" value="4"/>
</dbReference>
<gene>
    <name evidence="3" type="ORF">ACFSX9_11660</name>
</gene>
<dbReference type="Proteomes" id="UP001597549">
    <property type="component" value="Unassembled WGS sequence"/>
</dbReference>
<comment type="caution">
    <text evidence="3">The sequence shown here is derived from an EMBL/GenBank/DDBJ whole genome shotgun (WGS) entry which is preliminary data.</text>
</comment>
<dbReference type="EMBL" id="JBHUOL010000018">
    <property type="protein sequence ID" value="MFD2909384.1"/>
    <property type="molecule type" value="Genomic_DNA"/>
</dbReference>
<dbReference type="Pfam" id="PF01476">
    <property type="entry name" value="LysM"/>
    <property type="match status" value="4"/>
</dbReference>
<reference evidence="4" key="1">
    <citation type="journal article" date="2019" name="Int. J. Syst. Evol. Microbiol.">
        <title>The Global Catalogue of Microorganisms (GCM) 10K type strain sequencing project: providing services to taxonomists for standard genome sequencing and annotation.</title>
        <authorList>
            <consortium name="The Broad Institute Genomics Platform"/>
            <consortium name="The Broad Institute Genome Sequencing Center for Infectious Disease"/>
            <person name="Wu L."/>
            <person name="Ma J."/>
        </authorList>
    </citation>
    <scope>NUCLEOTIDE SEQUENCE [LARGE SCALE GENOMIC DNA]</scope>
    <source>
        <strain evidence="4">KCTC 52644</strain>
    </source>
</reference>
<keyword evidence="4" id="KW-1185">Reference proteome</keyword>
<feature type="signal peptide" evidence="1">
    <location>
        <begin position="1"/>
        <end position="17"/>
    </location>
</feature>
<organism evidence="3 4">
    <name type="scientific">Flavobacterium ardleyense</name>
    <dbReference type="NCBI Taxonomy" id="2038737"/>
    <lineage>
        <taxon>Bacteria</taxon>
        <taxon>Pseudomonadati</taxon>
        <taxon>Bacteroidota</taxon>
        <taxon>Flavobacteriia</taxon>
        <taxon>Flavobacteriales</taxon>
        <taxon>Flavobacteriaceae</taxon>
        <taxon>Flavobacterium</taxon>
    </lineage>
</organism>
<dbReference type="PANTHER" id="PTHR33734">
    <property type="entry name" value="LYSM DOMAIN-CONTAINING GPI-ANCHORED PROTEIN 2"/>
    <property type="match status" value="1"/>
</dbReference>
<evidence type="ECO:0000313" key="4">
    <source>
        <dbReference type="Proteomes" id="UP001597549"/>
    </source>
</evidence>
<dbReference type="PROSITE" id="PS51782">
    <property type="entry name" value="LYSM"/>
    <property type="match status" value="3"/>
</dbReference>
<evidence type="ECO:0000313" key="3">
    <source>
        <dbReference type="EMBL" id="MFD2909384.1"/>
    </source>
</evidence>
<proteinExistence type="predicted"/>
<dbReference type="PANTHER" id="PTHR33734:SF22">
    <property type="entry name" value="MEMBRANE-BOUND LYTIC MUREIN TRANSGLYCOSYLASE D"/>
    <property type="match status" value="1"/>
</dbReference>
<dbReference type="SUPFAM" id="SSF53822">
    <property type="entry name" value="Periplasmic binding protein-like I"/>
    <property type="match status" value="1"/>
</dbReference>
<name>A0ABW5Z979_9FLAO</name>
<feature type="chain" id="PRO_5046598204" evidence="1">
    <location>
        <begin position="18"/>
        <end position="635"/>
    </location>
</feature>
<dbReference type="Gene3D" id="3.10.350.10">
    <property type="entry name" value="LysM domain"/>
    <property type="match status" value="4"/>
</dbReference>
<evidence type="ECO:0000259" key="2">
    <source>
        <dbReference type="PROSITE" id="PS51782"/>
    </source>
</evidence>
<dbReference type="RefSeq" id="WP_379807842.1">
    <property type="nucleotide sequence ID" value="NZ_JBHUOL010000018.1"/>
</dbReference>
<feature type="domain" description="LysM" evidence="2">
    <location>
        <begin position="157"/>
        <end position="200"/>
    </location>
</feature>
<dbReference type="InterPro" id="IPR018392">
    <property type="entry name" value="LysM"/>
</dbReference>
<evidence type="ECO:0000256" key="1">
    <source>
        <dbReference type="SAM" id="SignalP"/>
    </source>
</evidence>
<dbReference type="InterPro" id="IPR028082">
    <property type="entry name" value="Peripla_BP_I"/>
</dbReference>
<protein>
    <submittedName>
        <fullName evidence="3">LysM peptidoglycan-binding domain-containing protein</fullName>
    </submittedName>
</protein>
<dbReference type="SMART" id="SM00257">
    <property type="entry name" value="LysM"/>
    <property type="match status" value="4"/>
</dbReference>
<dbReference type="InterPro" id="IPR036779">
    <property type="entry name" value="LysM_dom_sf"/>
</dbReference>
<feature type="domain" description="LysM" evidence="2">
    <location>
        <begin position="23"/>
        <end position="66"/>
    </location>
</feature>
<accession>A0ABW5Z979</accession>